<reference evidence="1" key="1">
    <citation type="submission" date="2022-03" db="EMBL/GenBank/DDBJ databases">
        <authorList>
            <person name="Lindestad O."/>
        </authorList>
    </citation>
    <scope>NUCLEOTIDE SEQUENCE</scope>
</reference>
<protein>
    <submittedName>
        <fullName evidence="1">Jg4234 protein</fullName>
    </submittedName>
</protein>
<accession>A0A8S4QI51</accession>
<evidence type="ECO:0000313" key="2">
    <source>
        <dbReference type="Proteomes" id="UP000838756"/>
    </source>
</evidence>
<sequence length="135" mass="15321">MIAVELYNNVPNSKLFDSRFNLKNIVIISISTHYPLYGHESPHIKTRGKGRCPPCWPSADWWTHTIPIFLMTSLAQWRALFILEGAKYPAGEISKFIICEFSGLVRWEASAVASCYPTDKDEPLSDLAFRDDDVA</sequence>
<dbReference type="Proteomes" id="UP000838756">
    <property type="component" value="Unassembled WGS sequence"/>
</dbReference>
<dbReference type="AlphaFoldDB" id="A0A8S4QI51"/>
<name>A0A8S4QI51_9NEOP</name>
<evidence type="ECO:0000313" key="1">
    <source>
        <dbReference type="EMBL" id="CAH2207972.1"/>
    </source>
</evidence>
<gene>
    <name evidence="1" type="primary">jg4234</name>
    <name evidence="1" type="ORF">PAEG_LOCUS589</name>
</gene>
<organism evidence="1 2">
    <name type="scientific">Pararge aegeria aegeria</name>
    <dbReference type="NCBI Taxonomy" id="348720"/>
    <lineage>
        <taxon>Eukaryota</taxon>
        <taxon>Metazoa</taxon>
        <taxon>Ecdysozoa</taxon>
        <taxon>Arthropoda</taxon>
        <taxon>Hexapoda</taxon>
        <taxon>Insecta</taxon>
        <taxon>Pterygota</taxon>
        <taxon>Neoptera</taxon>
        <taxon>Endopterygota</taxon>
        <taxon>Lepidoptera</taxon>
        <taxon>Glossata</taxon>
        <taxon>Ditrysia</taxon>
        <taxon>Papilionoidea</taxon>
        <taxon>Nymphalidae</taxon>
        <taxon>Satyrinae</taxon>
        <taxon>Satyrini</taxon>
        <taxon>Parargina</taxon>
        <taxon>Pararge</taxon>
    </lineage>
</organism>
<proteinExistence type="predicted"/>
<comment type="caution">
    <text evidence="1">The sequence shown here is derived from an EMBL/GenBank/DDBJ whole genome shotgun (WGS) entry which is preliminary data.</text>
</comment>
<dbReference type="EMBL" id="CAKXAJ010001800">
    <property type="protein sequence ID" value="CAH2207972.1"/>
    <property type="molecule type" value="Genomic_DNA"/>
</dbReference>
<keyword evidence="2" id="KW-1185">Reference proteome</keyword>